<evidence type="ECO:0000256" key="1">
    <source>
        <dbReference type="SAM" id="MobiDB-lite"/>
    </source>
</evidence>
<dbReference type="EMBL" id="JAWWNJ010000056">
    <property type="protein sequence ID" value="KAK7014617.1"/>
    <property type="molecule type" value="Genomic_DNA"/>
</dbReference>
<proteinExistence type="predicted"/>
<accession>A0AAV9Z9Q4</accession>
<organism evidence="2 4">
    <name type="scientific">Favolaschia claudopus</name>
    <dbReference type="NCBI Taxonomy" id="2862362"/>
    <lineage>
        <taxon>Eukaryota</taxon>
        <taxon>Fungi</taxon>
        <taxon>Dikarya</taxon>
        <taxon>Basidiomycota</taxon>
        <taxon>Agaricomycotina</taxon>
        <taxon>Agaricomycetes</taxon>
        <taxon>Agaricomycetidae</taxon>
        <taxon>Agaricales</taxon>
        <taxon>Marasmiineae</taxon>
        <taxon>Mycenaceae</taxon>
        <taxon>Favolaschia</taxon>
    </lineage>
</organism>
<evidence type="ECO:0000313" key="4">
    <source>
        <dbReference type="Proteomes" id="UP001362999"/>
    </source>
</evidence>
<reference evidence="2 4" key="1">
    <citation type="journal article" date="2024" name="J Genomics">
        <title>Draft genome sequencing and assembly of Favolaschia claudopus CIRM-BRFM 2984 isolated from oak limbs.</title>
        <authorList>
            <person name="Navarro D."/>
            <person name="Drula E."/>
            <person name="Chaduli D."/>
            <person name="Cazenave R."/>
            <person name="Ahrendt S."/>
            <person name="Wang J."/>
            <person name="Lipzen A."/>
            <person name="Daum C."/>
            <person name="Barry K."/>
            <person name="Grigoriev I.V."/>
            <person name="Favel A."/>
            <person name="Rosso M.N."/>
            <person name="Martin F."/>
        </authorList>
    </citation>
    <scope>NUCLEOTIDE SEQUENCE [LARGE SCALE GENOMIC DNA]</scope>
    <source>
        <strain evidence="2 4">CIRM-BRFM 2984</strain>
    </source>
</reference>
<dbReference type="Proteomes" id="UP001362999">
    <property type="component" value="Unassembled WGS sequence"/>
</dbReference>
<comment type="caution">
    <text evidence="2">The sequence shown here is derived from an EMBL/GenBank/DDBJ whole genome shotgun (WGS) entry which is preliminary data.</text>
</comment>
<keyword evidence="4" id="KW-1185">Reference proteome</keyword>
<dbReference type="AlphaFoldDB" id="A0AAV9Z9Q4"/>
<gene>
    <name evidence="3" type="ORF">R3P38DRAFT_3205526</name>
    <name evidence="2" type="ORF">R3P38DRAFT_3238344</name>
</gene>
<dbReference type="EMBL" id="JAWWNJ010000176">
    <property type="protein sequence ID" value="KAK6975014.1"/>
    <property type="molecule type" value="Genomic_DNA"/>
</dbReference>
<evidence type="ECO:0000313" key="2">
    <source>
        <dbReference type="EMBL" id="KAK6975014.1"/>
    </source>
</evidence>
<name>A0AAV9Z9Q4_9AGAR</name>
<sequence>MKQPQAGEDTETDEPEITVRPPKIARIEACTEQPPKSKAKAKGKNKSKAKGKEKSKSKRKGVILHPIGTSKTAKWEHKNNARYEAGNLEDEATSMARFKNSLLVYDEFMEVVDSMNVRHSACGKVLIMKTGYNTGNFKTVQGAYENWESSWRLWASHFGRDV</sequence>
<evidence type="ECO:0000313" key="3">
    <source>
        <dbReference type="EMBL" id="KAK7014617.1"/>
    </source>
</evidence>
<feature type="compositionally biased region" description="Basic residues" evidence="1">
    <location>
        <begin position="37"/>
        <end position="62"/>
    </location>
</feature>
<protein>
    <submittedName>
        <fullName evidence="2">Uncharacterized protein</fullName>
    </submittedName>
</protein>
<feature type="region of interest" description="Disordered" evidence="1">
    <location>
        <begin position="1"/>
        <end position="69"/>
    </location>
</feature>